<reference evidence="2 4" key="2">
    <citation type="submission" date="2018-11" db="EMBL/GenBank/DDBJ databases">
        <authorList>
            <consortium name="Pathogen Informatics"/>
        </authorList>
    </citation>
    <scope>NUCLEOTIDE SEQUENCE [LARGE SCALE GENOMIC DNA]</scope>
</reference>
<organism evidence="3 5">
    <name type="scientific">Dracunculus medinensis</name>
    <name type="common">Guinea worm</name>
    <dbReference type="NCBI Taxonomy" id="318479"/>
    <lineage>
        <taxon>Eukaryota</taxon>
        <taxon>Metazoa</taxon>
        <taxon>Ecdysozoa</taxon>
        <taxon>Nematoda</taxon>
        <taxon>Chromadorea</taxon>
        <taxon>Rhabditida</taxon>
        <taxon>Spirurina</taxon>
        <taxon>Dracunculoidea</taxon>
        <taxon>Dracunculidae</taxon>
        <taxon>Dracunculus</taxon>
    </lineage>
</organism>
<dbReference type="WBParaSite" id="DME_0000845201-mRNA-1">
    <property type="protein sequence ID" value="DME_0000845201-mRNA-1"/>
    <property type="gene ID" value="DME_0000845201"/>
</dbReference>
<evidence type="ECO:0000313" key="5">
    <source>
        <dbReference type="WBParaSite" id="DME_0000845201-mRNA-1"/>
    </source>
</evidence>
<dbReference type="EMBL" id="UYYG01000060">
    <property type="protein sequence ID" value="VDN52454.1"/>
    <property type="molecule type" value="Genomic_DNA"/>
</dbReference>
<keyword evidence="4" id="KW-1185">Reference proteome</keyword>
<sequence length="138" mass="16501">MNTSSVFWSRLIICVMSVTFFLLYASQNRKFRLEYLRITRKYAESIRNSEGLAAQLQVIIDRHRWTQKLLEELRARYDRKINENYEKCRKAIYENSTCKADLIKCTKQLSENEKNYLELIDTIRTNVEDSFNSDKVRG</sequence>
<gene>
    <name evidence="2" type="ORF">DME_LOCUS2427</name>
</gene>
<reference evidence="5" key="1">
    <citation type="submission" date="2017-02" db="UniProtKB">
        <authorList>
            <consortium name="WormBaseParasite"/>
        </authorList>
    </citation>
    <scope>IDENTIFICATION</scope>
</reference>
<evidence type="ECO:0000313" key="3">
    <source>
        <dbReference type="Proteomes" id="UP000038040"/>
    </source>
</evidence>
<protein>
    <submittedName>
        <fullName evidence="5">DUF4363 family protein</fullName>
    </submittedName>
</protein>
<evidence type="ECO:0000256" key="1">
    <source>
        <dbReference type="SAM" id="Phobius"/>
    </source>
</evidence>
<name>A0A0N4UL05_DRAME</name>
<dbReference type="Proteomes" id="UP000274756">
    <property type="component" value="Unassembled WGS sequence"/>
</dbReference>
<evidence type="ECO:0000313" key="4">
    <source>
        <dbReference type="Proteomes" id="UP000274756"/>
    </source>
</evidence>
<dbReference type="OrthoDB" id="5858763at2759"/>
<evidence type="ECO:0000313" key="2">
    <source>
        <dbReference type="EMBL" id="VDN52454.1"/>
    </source>
</evidence>
<dbReference type="AlphaFoldDB" id="A0A0N4UL05"/>
<dbReference type="Proteomes" id="UP000038040">
    <property type="component" value="Unplaced"/>
</dbReference>
<feature type="transmembrane region" description="Helical" evidence="1">
    <location>
        <begin position="6"/>
        <end position="25"/>
    </location>
</feature>
<keyword evidence="1" id="KW-0472">Membrane</keyword>
<keyword evidence="1" id="KW-0812">Transmembrane</keyword>
<keyword evidence="1" id="KW-1133">Transmembrane helix</keyword>
<accession>A0A0N4UL05</accession>
<proteinExistence type="predicted"/>